<evidence type="ECO:0000256" key="1">
    <source>
        <dbReference type="SAM" id="Phobius"/>
    </source>
</evidence>
<dbReference type="Proteomes" id="UP000264492">
    <property type="component" value="Unassembled WGS sequence"/>
</dbReference>
<keyword evidence="1" id="KW-0472">Membrane</keyword>
<protein>
    <recommendedName>
        <fullName evidence="4">DUF4175 domain-containing protein</fullName>
    </recommendedName>
</protein>
<organism evidence="2 3">
    <name type="scientific">Lysobacter silvisoli</name>
    <dbReference type="NCBI Taxonomy" id="2293254"/>
    <lineage>
        <taxon>Bacteria</taxon>
        <taxon>Pseudomonadati</taxon>
        <taxon>Pseudomonadota</taxon>
        <taxon>Gammaproteobacteria</taxon>
        <taxon>Lysobacterales</taxon>
        <taxon>Lysobacteraceae</taxon>
        <taxon>Lysobacter</taxon>
    </lineage>
</organism>
<keyword evidence="3" id="KW-1185">Reference proteome</keyword>
<gene>
    <name evidence="2" type="ORF">DX914_01670</name>
</gene>
<proteinExistence type="predicted"/>
<evidence type="ECO:0000313" key="3">
    <source>
        <dbReference type="Proteomes" id="UP000264492"/>
    </source>
</evidence>
<dbReference type="RefSeq" id="WP_115857341.1">
    <property type="nucleotide sequence ID" value="NZ_QTSU01000001.1"/>
</dbReference>
<sequence>MSRPRAPRSPFVAPAWIALASLVGLVSALVGDGVFDVLSWLVFAALIGLTAWAWLRRDRGR</sequence>
<keyword evidence="1" id="KW-0812">Transmembrane</keyword>
<evidence type="ECO:0008006" key="4">
    <source>
        <dbReference type="Google" id="ProtNLM"/>
    </source>
</evidence>
<feature type="transmembrane region" description="Helical" evidence="1">
    <location>
        <begin position="38"/>
        <end position="55"/>
    </location>
</feature>
<keyword evidence="1" id="KW-1133">Transmembrane helix</keyword>
<comment type="caution">
    <text evidence="2">The sequence shown here is derived from an EMBL/GenBank/DDBJ whole genome shotgun (WGS) entry which is preliminary data.</text>
</comment>
<evidence type="ECO:0000313" key="2">
    <source>
        <dbReference type="EMBL" id="RDZ27898.1"/>
    </source>
</evidence>
<name>A0A371K1X8_9GAMM</name>
<reference evidence="2 3" key="1">
    <citation type="submission" date="2018-08" db="EMBL/GenBank/DDBJ databases">
        <title>Lysobacter sp. zong2l5, whole genome shotgun sequence.</title>
        <authorList>
            <person name="Zhang X."/>
            <person name="Feng G."/>
            <person name="Zhu H."/>
        </authorList>
    </citation>
    <scope>NUCLEOTIDE SEQUENCE [LARGE SCALE GENOMIC DNA]</scope>
    <source>
        <strain evidence="3">zong2l5</strain>
    </source>
</reference>
<dbReference type="AlphaFoldDB" id="A0A371K1X8"/>
<accession>A0A371K1X8</accession>
<dbReference type="EMBL" id="QTSU01000001">
    <property type="protein sequence ID" value="RDZ27898.1"/>
    <property type="molecule type" value="Genomic_DNA"/>
</dbReference>